<accession>A0A812XUS3</accession>
<comment type="caution">
    <text evidence="2">The sequence shown here is derived from an EMBL/GenBank/DDBJ whole genome shotgun (WGS) entry which is preliminary data.</text>
</comment>
<keyword evidence="3" id="KW-1185">Reference proteome</keyword>
<evidence type="ECO:0000313" key="2">
    <source>
        <dbReference type="EMBL" id="CAE7742481.1"/>
    </source>
</evidence>
<dbReference type="AlphaFoldDB" id="A0A812XUS3"/>
<evidence type="ECO:0000256" key="1">
    <source>
        <dbReference type="SAM" id="MobiDB-lite"/>
    </source>
</evidence>
<organism evidence="2 3">
    <name type="scientific">Symbiodinium necroappetens</name>
    <dbReference type="NCBI Taxonomy" id="1628268"/>
    <lineage>
        <taxon>Eukaryota</taxon>
        <taxon>Sar</taxon>
        <taxon>Alveolata</taxon>
        <taxon>Dinophyceae</taxon>
        <taxon>Suessiales</taxon>
        <taxon>Symbiodiniaceae</taxon>
        <taxon>Symbiodinium</taxon>
    </lineage>
</organism>
<feature type="compositionally biased region" description="Low complexity" evidence="1">
    <location>
        <begin position="98"/>
        <end position="107"/>
    </location>
</feature>
<gene>
    <name evidence="2" type="ORF">SNEC2469_LOCUS21481</name>
</gene>
<feature type="region of interest" description="Disordered" evidence="1">
    <location>
        <begin position="92"/>
        <end position="113"/>
    </location>
</feature>
<sequence>MAASGWLTGRLRDLAELGHGDGRAELIAKLYQKISFVDSCFLGKKSLFDEIAVDEKSWEEAIDAHRAEAAKQLVPLRPRVFQMLSEAPVQVQMDEAESQSSRSPPSSSKKEHISTEVVYLKSEVVRGVLQLHKVSQALEGYKVLLRAEEIWGVARRSRLFSNYCSKLQDQLRYRTSLESQRGGLLEISGGFVCLRSWRRFLETSDMMKRWRNHSKVLSKQEHDIETGIRLAAAAWFILRQPHQEMFKDQVTWGRLQRRLLHTLSQAAERETLSIAMPDMPPLQPDHNFHPASKMLRWMGDYFVEIANLGPSSPSTDSYLGAAASVQAIWTSSDFMLRYTRRTEEDLTEALKLMKFKSVGLICDASPKAKMDAARLQGSLFRISRFDISHVFCDCPDRQIWLPILVMPETIGLGTLQRLSALLASTASHDEKMKAAALISDSRTMSVLGEMQKKDNKKQLKLGPKALNKIKQERLASRQELKAVVNILSHVGLDMDAFYPKQPLLPRGSNEARHVHQIGSENCCFVYDKDSGDSRWDVPMHSASEDVRLVLCADQGSPLYSCFQYLAFAGLNVWLIRDELHDNAMWVALSGAEITLEYAKPDDLLMQMFQRDILKENDYEETSDETLNFNRVMEILGKVLTSEEMFSLFRVARLVLDPFRELCVELALSSSGLGMIPDIAAGAGADQ</sequence>
<dbReference type="Proteomes" id="UP000601435">
    <property type="component" value="Unassembled WGS sequence"/>
</dbReference>
<dbReference type="OrthoDB" id="421230at2759"/>
<name>A0A812XUS3_9DINO</name>
<reference evidence="2" key="1">
    <citation type="submission" date="2021-02" db="EMBL/GenBank/DDBJ databases">
        <authorList>
            <person name="Dougan E. K."/>
            <person name="Rhodes N."/>
            <person name="Thang M."/>
            <person name="Chan C."/>
        </authorList>
    </citation>
    <scope>NUCLEOTIDE SEQUENCE</scope>
</reference>
<evidence type="ECO:0000313" key="3">
    <source>
        <dbReference type="Proteomes" id="UP000601435"/>
    </source>
</evidence>
<feature type="non-terminal residue" evidence="2">
    <location>
        <position position="1"/>
    </location>
</feature>
<protein>
    <submittedName>
        <fullName evidence="2">Uncharacterized protein</fullName>
    </submittedName>
</protein>
<dbReference type="EMBL" id="CAJNJA010037998">
    <property type="protein sequence ID" value="CAE7742481.1"/>
    <property type="molecule type" value="Genomic_DNA"/>
</dbReference>
<proteinExistence type="predicted"/>